<reference evidence="2" key="1">
    <citation type="journal article" date="2019" name="Int. J. Syst. Evol. Microbiol.">
        <title>The Global Catalogue of Microorganisms (GCM) 10K type strain sequencing project: providing services to taxonomists for standard genome sequencing and annotation.</title>
        <authorList>
            <consortium name="The Broad Institute Genomics Platform"/>
            <consortium name="The Broad Institute Genome Sequencing Center for Infectious Disease"/>
            <person name="Wu L."/>
            <person name="Ma J."/>
        </authorList>
    </citation>
    <scope>NUCLEOTIDE SEQUENCE [LARGE SCALE GENOMIC DNA]</scope>
    <source>
        <strain evidence="2">JCM 4602</strain>
    </source>
</reference>
<gene>
    <name evidence="1" type="ORF">GCM10010328_40590</name>
</gene>
<organism evidence="1 2">
    <name type="scientific">Streptomyces rubiginosohelvolus</name>
    <dbReference type="NCBI Taxonomy" id="67362"/>
    <lineage>
        <taxon>Bacteria</taxon>
        <taxon>Bacillati</taxon>
        <taxon>Actinomycetota</taxon>
        <taxon>Actinomycetes</taxon>
        <taxon>Kitasatosporales</taxon>
        <taxon>Streptomycetaceae</taxon>
        <taxon>Streptomyces</taxon>
    </lineage>
</organism>
<comment type="caution">
    <text evidence="1">The sequence shown here is derived from an EMBL/GenBank/DDBJ whole genome shotgun (WGS) entry which is preliminary data.</text>
</comment>
<protein>
    <submittedName>
        <fullName evidence="1">Uncharacterized protein</fullName>
    </submittedName>
</protein>
<evidence type="ECO:0000313" key="1">
    <source>
        <dbReference type="EMBL" id="GGZ61820.1"/>
    </source>
</evidence>
<dbReference type="Proteomes" id="UP000624183">
    <property type="component" value="Unassembled WGS sequence"/>
</dbReference>
<keyword evidence="2" id="KW-1185">Reference proteome</keyword>
<sequence length="81" mass="8532">MVLLSLPIDVTPQGTDRLTLDVGTPASMRTGTALCPLVDGEVLPESPWTALTGARAYRAVFPQAGPEELVESATEEALLHS</sequence>
<dbReference type="EMBL" id="BMUW01000007">
    <property type="protein sequence ID" value="GGZ61820.1"/>
    <property type="molecule type" value="Genomic_DNA"/>
</dbReference>
<accession>A0ABQ3BYW9</accession>
<proteinExistence type="predicted"/>
<name>A0ABQ3BYW9_9ACTN</name>
<evidence type="ECO:0000313" key="2">
    <source>
        <dbReference type="Proteomes" id="UP000624183"/>
    </source>
</evidence>